<keyword evidence="9" id="KW-1185">Reference proteome</keyword>
<dbReference type="GO" id="GO:0005829">
    <property type="term" value="C:cytosol"/>
    <property type="evidence" value="ECO:0007669"/>
    <property type="project" value="TreeGrafter"/>
</dbReference>
<dbReference type="STRING" id="1810504.PG2T_06300"/>
<dbReference type="FunCoup" id="A0A1B1YXJ2">
    <property type="interactions" value="392"/>
</dbReference>
<comment type="function">
    <text evidence="4">Catalyzes the interconversion of L-alanine and D-alanine. May also act on other amino acids.</text>
</comment>
<dbReference type="CDD" id="cd00430">
    <property type="entry name" value="PLPDE_III_AR"/>
    <property type="match status" value="1"/>
</dbReference>
<evidence type="ECO:0000256" key="2">
    <source>
        <dbReference type="ARBA" id="ARBA00022898"/>
    </source>
</evidence>
<dbReference type="InterPro" id="IPR011079">
    <property type="entry name" value="Ala_racemase_C"/>
</dbReference>
<evidence type="ECO:0000313" key="9">
    <source>
        <dbReference type="Proteomes" id="UP000092952"/>
    </source>
</evidence>
<dbReference type="PROSITE" id="PS00395">
    <property type="entry name" value="ALANINE_RACEMASE"/>
    <property type="match status" value="1"/>
</dbReference>
<dbReference type="Gene3D" id="3.20.20.10">
    <property type="entry name" value="Alanine racemase"/>
    <property type="match status" value="1"/>
</dbReference>
<evidence type="ECO:0000256" key="6">
    <source>
        <dbReference type="PIRSR" id="PIRSR600821-52"/>
    </source>
</evidence>
<keyword evidence="2 4" id="KW-0663">Pyridoxal phosphate</keyword>
<feature type="active site" description="Proton acceptor; specific for D-alanine" evidence="4">
    <location>
        <position position="22"/>
    </location>
</feature>
<dbReference type="PRINTS" id="PR00992">
    <property type="entry name" value="ALARACEMASE"/>
</dbReference>
<dbReference type="InterPro" id="IPR020622">
    <property type="entry name" value="Ala_racemase_pyridoxalP-BS"/>
</dbReference>
<dbReference type="AlphaFoldDB" id="A0A1B1YXJ2"/>
<feature type="domain" description="Alanine racemase C-terminal" evidence="7">
    <location>
        <begin position="216"/>
        <end position="342"/>
    </location>
</feature>
<dbReference type="EMBL" id="CP014671">
    <property type="protein sequence ID" value="ANX05520.1"/>
    <property type="molecule type" value="Genomic_DNA"/>
</dbReference>
<dbReference type="PANTHER" id="PTHR30511">
    <property type="entry name" value="ALANINE RACEMASE"/>
    <property type="match status" value="1"/>
</dbReference>
<dbReference type="InterPro" id="IPR029066">
    <property type="entry name" value="PLP-binding_barrel"/>
</dbReference>
<evidence type="ECO:0000256" key="4">
    <source>
        <dbReference type="HAMAP-Rule" id="MF_01201"/>
    </source>
</evidence>
<evidence type="ECO:0000256" key="3">
    <source>
        <dbReference type="ARBA" id="ARBA00023235"/>
    </source>
</evidence>
<feature type="binding site" evidence="4 6">
    <location>
        <position position="117"/>
    </location>
    <ligand>
        <name>substrate</name>
    </ligand>
</feature>
<feature type="binding site" evidence="4 6">
    <location>
        <position position="285"/>
    </location>
    <ligand>
        <name>substrate</name>
    </ligand>
</feature>
<gene>
    <name evidence="8" type="ORF">PG2T_06300</name>
</gene>
<dbReference type="PANTHER" id="PTHR30511:SF0">
    <property type="entry name" value="ALANINE RACEMASE, CATABOLIC-RELATED"/>
    <property type="match status" value="1"/>
</dbReference>
<feature type="active site" description="Proton acceptor; specific for L-alanine" evidence="4">
    <location>
        <position position="237"/>
    </location>
</feature>
<reference evidence="9" key="1">
    <citation type="submission" date="2016-03" db="EMBL/GenBank/DDBJ databases">
        <title>Complete genome sequence of Solimmundus cernigliae, representing a novel lineage of polycyclic aromatic hydrocarbon degraders within the Gammaproteobacteria.</title>
        <authorList>
            <person name="Singleton D.R."/>
            <person name="Dickey A.N."/>
            <person name="Scholl E.H."/>
            <person name="Wright F.A."/>
            <person name="Aitken M.D."/>
        </authorList>
    </citation>
    <scope>NUCLEOTIDE SEQUENCE [LARGE SCALE GENOMIC DNA]</scope>
    <source>
        <strain evidence="9">TR3.2</strain>
    </source>
</reference>
<comment type="cofactor">
    <cofactor evidence="1 4 5">
        <name>pyridoxal 5'-phosphate</name>
        <dbReference type="ChEBI" id="CHEBI:597326"/>
    </cofactor>
</comment>
<feature type="modified residue" description="N6-(pyridoxal phosphate)lysine" evidence="4 5">
    <location>
        <position position="22"/>
    </location>
</feature>
<comment type="similarity">
    <text evidence="4">Belongs to the alanine racemase family.</text>
</comment>
<dbReference type="EC" id="5.1.1.1" evidence="4"/>
<evidence type="ECO:0000256" key="1">
    <source>
        <dbReference type="ARBA" id="ARBA00001933"/>
    </source>
</evidence>
<evidence type="ECO:0000259" key="7">
    <source>
        <dbReference type="SMART" id="SM01005"/>
    </source>
</evidence>
<dbReference type="Pfam" id="PF00842">
    <property type="entry name" value="Ala_racemase_C"/>
    <property type="match status" value="1"/>
</dbReference>
<protein>
    <recommendedName>
        <fullName evidence="4">Alanine racemase</fullName>
        <ecNumber evidence="4">5.1.1.1</ecNumber>
    </recommendedName>
</protein>
<dbReference type="HAMAP" id="MF_01201">
    <property type="entry name" value="Ala_racemase"/>
    <property type="match status" value="1"/>
</dbReference>
<name>A0A1B1YXJ2_9GAMM</name>
<dbReference type="GO" id="GO:0030170">
    <property type="term" value="F:pyridoxal phosphate binding"/>
    <property type="evidence" value="ECO:0007669"/>
    <property type="project" value="UniProtKB-UniRule"/>
</dbReference>
<dbReference type="UniPathway" id="UPA00042">
    <property type="reaction ID" value="UER00497"/>
</dbReference>
<dbReference type="InterPro" id="IPR009006">
    <property type="entry name" value="Ala_racemase/Decarboxylase_C"/>
</dbReference>
<comment type="pathway">
    <text evidence="4">Amino-acid biosynthesis; D-alanine biosynthesis; D-alanine from L-alanine: step 1/1.</text>
</comment>
<dbReference type="NCBIfam" id="TIGR00492">
    <property type="entry name" value="alr"/>
    <property type="match status" value="1"/>
</dbReference>
<dbReference type="InterPro" id="IPR000821">
    <property type="entry name" value="Ala_racemase"/>
</dbReference>
<dbReference type="KEGG" id="gbi:PG2T_06300"/>
<evidence type="ECO:0000313" key="8">
    <source>
        <dbReference type="EMBL" id="ANX05520.1"/>
    </source>
</evidence>
<organism evidence="8 9">
    <name type="scientific">Immundisolibacter cernigliae</name>
    <dbReference type="NCBI Taxonomy" id="1810504"/>
    <lineage>
        <taxon>Bacteria</taxon>
        <taxon>Pseudomonadati</taxon>
        <taxon>Pseudomonadota</taxon>
        <taxon>Gammaproteobacteria</taxon>
        <taxon>Immundisolibacterales</taxon>
        <taxon>Immundisolibacteraceae</taxon>
        <taxon>Immundisolibacter</taxon>
    </lineage>
</organism>
<dbReference type="Gene3D" id="2.40.37.10">
    <property type="entry name" value="Lyase, Ornithine Decarboxylase, Chain A, domain 1"/>
    <property type="match status" value="1"/>
</dbReference>
<proteinExistence type="inferred from homology"/>
<dbReference type="SUPFAM" id="SSF51419">
    <property type="entry name" value="PLP-binding barrel"/>
    <property type="match status" value="1"/>
</dbReference>
<dbReference type="InParanoid" id="A0A1B1YXJ2"/>
<sequence length="350" mass="37292">MAANYRWFAQRAGSAACAACVKADAYGLGLTAVARTLWQAGCREFFVASVGEGAALRVLLPDALIYVLNGYLPAELPALRAARLLPVLNDPTQVAAFEADFPAGTPAALQIDSGMTRLGLDAGDLPALGPRWRQPGAIALLLSHLACAEQPGHPLNRQQLERFTAAWQALGRPRASLANSSGVLLGSDWHFDLVRPGAGLYGLNPQPEQPNPLRPVVRLRAPVLQVREVREDTSVGYGASYRMRAPGRIATVACGYADGYPRAASSRSLALVGGRRVPLIGRLSMDLLMLDVSALPPGTPRPGDEVELLGTDYDVDALAAAAGTIGYELLTHLGRLCRRRYHPAEPNPPE</sequence>
<dbReference type="InterPro" id="IPR001608">
    <property type="entry name" value="Ala_racemase_N"/>
</dbReference>
<evidence type="ECO:0000256" key="5">
    <source>
        <dbReference type="PIRSR" id="PIRSR600821-50"/>
    </source>
</evidence>
<dbReference type="GO" id="GO:0008784">
    <property type="term" value="F:alanine racemase activity"/>
    <property type="evidence" value="ECO:0007669"/>
    <property type="project" value="UniProtKB-UniRule"/>
</dbReference>
<dbReference type="Proteomes" id="UP000092952">
    <property type="component" value="Chromosome"/>
</dbReference>
<dbReference type="SMART" id="SM01005">
    <property type="entry name" value="Ala_racemase_C"/>
    <property type="match status" value="1"/>
</dbReference>
<dbReference type="Pfam" id="PF01168">
    <property type="entry name" value="Ala_racemase_N"/>
    <property type="match status" value="1"/>
</dbReference>
<keyword evidence="3 4" id="KW-0413">Isomerase</keyword>
<dbReference type="SUPFAM" id="SSF50621">
    <property type="entry name" value="Alanine racemase C-terminal domain-like"/>
    <property type="match status" value="1"/>
</dbReference>
<accession>A0A1B1YXJ2</accession>
<dbReference type="GO" id="GO:0030632">
    <property type="term" value="P:D-alanine biosynthetic process"/>
    <property type="evidence" value="ECO:0007669"/>
    <property type="project" value="UniProtKB-UniRule"/>
</dbReference>
<comment type="catalytic activity">
    <reaction evidence="4">
        <text>L-alanine = D-alanine</text>
        <dbReference type="Rhea" id="RHEA:20249"/>
        <dbReference type="ChEBI" id="CHEBI:57416"/>
        <dbReference type="ChEBI" id="CHEBI:57972"/>
        <dbReference type="EC" id="5.1.1.1"/>
    </reaction>
</comment>